<keyword evidence="2" id="KW-1185">Reference proteome</keyword>
<evidence type="ECO:0000313" key="1">
    <source>
        <dbReference type="EMBL" id="KIH43360.1"/>
    </source>
</evidence>
<dbReference type="InterPro" id="IPR036595">
    <property type="entry name" value="A-macroglobulin_rcpt-bd_sf"/>
</dbReference>
<dbReference type="SUPFAM" id="SSF49410">
    <property type="entry name" value="Alpha-macroglobulin receptor domain"/>
    <property type="match status" value="1"/>
</dbReference>
<evidence type="ECO:0000313" key="2">
    <source>
        <dbReference type="Proteomes" id="UP000054047"/>
    </source>
</evidence>
<organism evidence="1 2">
    <name type="scientific">Ancylostoma duodenale</name>
    <dbReference type="NCBI Taxonomy" id="51022"/>
    <lineage>
        <taxon>Eukaryota</taxon>
        <taxon>Metazoa</taxon>
        <taxon>Ecdysozoa</taxon>
        <taxon>Nematoda</taxon>
        <taxon>Chromadorea</taxon>
        <taxon>Rhabditida</taxon>
        <taxon>Rhabditina</taxon>
        <taxon>Rhabditomorpha</taxon>
        <taxon>Strongyloidea</taxon>
        <taxon>Ancylostomatidae</taxon>
        <taxon>Ancylostomatinae</taxon>
        <taxon>Ancylostoma</taxon>
    </lineage>
</organism>
<name>A0A0C2F4D2_9BILA</name>
<proteinExistence type="predicted"/>
<gene>
    <name evidence="1" type="ORF">ANCDUO_26636</name>
</gene>
<dbReference type="GO" id="GO:0005576">
    <property type="term" value="C:extracellular region"/>
    <property type="evidence" value="ECO:0007669"/>
    <property type="project" value="InterPro"/>
</dbReference>
<dbReference type="EMBL" id="KN786574">
    <property type="protein sequence ID" value="KIH43360.1"/>
    <property type="molecule type" value="Genomic_DNA"/>
</dbReference>
<accession>A0A0C2F4D2</accession>
<protein>
    <recommendedName>
        <fullName evidence="3">Alpha-macroglobulin receptor-binding domain-containing protein</fullName>
    </recommendedName>
</protein>
<dbReference type="AlphaFoldDB" id="A0A0C2F4D2"/>
<reference evidence="1 2" key="1">
    <citation type="submission" date="2013-12" db="EMBL/GenBank/DDBJ databases">
        <title>Draft genome of the parsitic nematode Ancylostoma duodenale.</title>
        <authorList>
            <person name="Mitreva M."/>
        </authorList>
    </citation>
    <scope>NUCLEOTIDE SEQUENCE [LARGE SCALE GENOMIC DNA]</scope>
    <source>
        <strain evidence="1 2">Zhejiang</strain>
    </source>
</reference>
<sequence>MTYHVADQKPAQMVLFDYYNPEEQSA</sequence>
<dbReference type="Proteomes" id="UP000054047">
    <property type="component" value="Unassembled WGS sequence"/>
</dbReference>
<evidence type="ECO:0008006" key="3">
    <source>
        <dbReference type="Google" id="ProtNLM"/>
    </source>
</evidence>